<dbReference type="AlphaFoldDB" id="A0A6J4HIE2"/>
<organism evidence="2">
    <name type="scientific">uncultured Acetobacteraceae bacterium</name>
    <dbReference type="NCBI Taxonomy" id="169975"/>
    <lineage>
        <taxon>Bacteria</taxon>
        <taxon>Pseudomonadati</taxon>
        <taxon>Pseudomonadota</taxon>
        <taxon>Alphaproteobacteria</taxon>
        <taxon>Acetobacterales</taxon>
        <taxon>Acetobacteraceae</taxon>
        <taxon>environmental samples</taxon>
    </lineage>
</organism>
<evidence type="ECO:0000256" key="1">
    <source>
        <dbReference type="SAM" id="MobiDB-lite"/>
    </source>
</evidence>
<gene>
    <name evidence="2" type="ORF">AVDCRST_MAG04-831</name>
</gene>
<protein>
    <submittedName>
        <fullName evidence="2">Uncharacterized protein</fullName>
    </submittedName>
</protein>
<feature type="region of interest" description="Disordered" evidence="1">
    <location>
        <begin position="73"/>
        <end position="97"/>
    </location>
</feature>
<reference evidence="2" key="1">
    <citation type="submission" date="2020-02" db="EMBL/GenBank/DDBJ databases">
        <authorList>
            <person name="Meier V. D."/>
        </authorList>
    </citation>
    <scope>NUCLEOTIDE SEQUENCE</scope>
    <source>
        <strain evidence="2">AVDCRST_MAG04</strain>
    </source>
</reference>
<dbReference type="EMBL" id="CADCTL010000063">
    <property type="protein sequence ID" value="CAA9225271.1"/>
    <property type="molecule type" value="Genomic_DNA"/>
</dbReference>
<evidence type="ECO:0000313" key="2">
    <source>
        <dbReference type="EMBL" id="CAA9225271.1"/>
    </source>
</evidence>
<feature type="non-terminal residue" evidence="2">
    <location>
        <position position="1"/>
    </location>
</feature>
<proteinExistence type="predicted"/>
<accession>A0A6J4HIE2</accession>
<feature type="compositionally biased region" description="Pro residues" evidence="1">
    <location>
        <begin position="87"/>
        <end position="97"/>
    </location>
</feature>
<name>A0A6J4HIE2_9PROT</name>
<feature type="non-terminal residue" evidence="2">
    <location>
        <position position="97"/>
    </location>
</feature>
<feature type="compositionally biased region" description="Basic residues" evidence="1">
    <location>
        <begin position="7"/>
        <end position="17"/>
    </location>
</feature>
<feature type="compositionally biased region" description="Low complexity" evidence="1">
    <location>
        <begin position="18"/>
        <end position="36"/>
    </location>
</feature>
<feature type="region of interest" description="Disordered" evidence="1">
    <location>
        <begin position="1"/>
        <end position="38"/>
    </location>
</feature>
<sequence length="97" mass="10179">CTGRKPAQARRGARSRRGGCCPAPSGGASRGGAAPRVRWPPSSRRCACAWPTARRSAPACTCPARRSGWWAGAAPRARPNTTCRTCPPGPPSRPSRN</sequence>